<dbReference type="Pfam" id="PF02082">
    <property type="entry name" value="Rrf2"/>
    <property type="match status" value="1"/>
</dbReference>
<keyword evidence="2" id="KW-1185">Reference proteome</keyword>
<evidence type="ECO:0000313" key="1">
    <source>
        <dbReference type="EMBL" id="SNR14661.1"/>
    </source>
</evidence>
<name>A0A238U613_9FLAO</name>
<dbReference type="Proteomes" id="UP000215214">
    <property type="component" value="Chromosome TJEJU"/>
</dbReference>
<dbReference type="RefSeq" id="WP_095069799.1">
    <property type="nucleotide sequence ID" value="NZ_LT899436.1"/>
</dbReference>
<dbReference type="SUPFAM" id="SSF46785">
    <property type="entry name" value="Winged helix' DNA-binding domain"/>
    <property type="match status" value="1"/>
</dbReference>
<dbReference type="Gene3D" id="1.10.10.10">
    <property type="entry name" value="Winged helix-like DNA-binding domain superfamily/Winged helix DNA-binding domain"/>
    <property type="match status" value="1"/>
</dbReference>
<accession>A0A238U613</accession>
<dbReference type="PROSITE" id="PS51197">
    <property type="entry name" value="HTH_RRF2_2"/>
    <property type="match status" value="1"/>
</dbReference>
<proteinExistence type="predicted"/>
<reference evidence="1 2" key="1">
    <citation type="submission" date="2017-07" db="EMBL/GenBank/DDBJ databases">
        <authorList>
            <person name="Sun Z.S."/>
            <person name="Albrecht U."/>
            <person name="Echele G."/>
            <person name="Lee C.C."/>
        </authorList>
    </citation>
    <scope>NUCLEOTIDE SEQUENCE [LARGE SCALE GENOMIC DNA]</scope>
    <source>
        <strain evidence="2">type strain: KCTC 22618</strain>
    </source>
</reference>
<dbReference type="GO" id="GO:0003700">
    <property type="term" value="F:DNA-binding transcription factor activity"/>
    <property type="evidence" value="ECO:0007669"/>
    <property type="project" value="TreeGrafter"/>
</dbReference>
<dbReference type="InterPro" id="IPR000944">
    <property type="entry name" value="Tscrpt_reg_Rrf2"/>
</dbReference>
<dbReference type="InterPro" id="IPR036390">
    <property type="entry name" value="WH_DNA-bd_sf"/>
</dbReference>
<gene>
    <name evidence="1" type="ORF">TJEJU_0897</name>
</gene>
<dbReference type="OrthoDB" id="213028at2"/>
<dbReference type="KEGG" id="tje:TJEJU_0897"/>
<evidence type="ECO:0000313" key="2">
    <source>
        <dbReference type="Proteomes" id="UP000215214"/>
    </source>
</evidence>
<dbReference type="AlphaFoldDB" id="A0A238U613"/>
<protein>
    <submittedName>
        <fullName evidence="1">Putative transcriptional regulator</fullName>
    </submittedName>
</protein>
<dbReference type="PANTHER" id="PTHR33221:SF15">
    <property type="entry name" value="HTH-TYPE TRANSCRIPTIONAL REGULATOR YWGB-RELATED"/>
    <property type="match status" value="1"/>
</dbReference>
<dbReference type="InterPro" id="IPR036388">
    <property type="entry name" value="WH-like_DNA-bd_sf"/>
</dbReference>
<dbReference type="PANTHER" id="PTHR33221">
    <property type="entry name" value="WINGED HELIX-TURN-HELIX TRANSCRIPTIONAL REGULATOR, RRF2 FAMILY"/>
    <property type="match status" value="1"/>
</dbReference>
<organism evidence="1 2">
    <name type="scientific">Tenacibaculum jejuense</name>
    <dbReference type="NCBI Taxonomy" id="584609"/>
    <lineage>
        <taxon>Bacteria</taxon>
        <taxon>Pseudomonadati</taxon>
        <taxon>Bacteroidota</taxon>
        <taxon>Flavobacteriia</taxon>
        <taxon>Flavobacteriales</taxon>
        <taxon>Flavobacteriaceae</taxon>
        <taxon>Tenacibaculum</taxon>
    </lineage>
</organism>
<dbReference type="EMBL" id="LT899436">
    <property type="protein sequence ID" value="SNR14661.1"/>
    <property type="molecule type" value="Genomic_DNA"/>
</dbReference>
<dbReference type="GO" id="GO:0005829">
    <property type="term" value="C:cytosol"/>
    <property type="evidence" value="ECO:0007669"/>
    <property type="project" value="TreeGrafter"/>
</dbReference>
<sequence>MVKSSLSTSLHIMTLLAMFPEKWISSKIMAESIHINSVLVRQELRKLKEAELIQSKEGKNGGVKLIKNASEILLADVFKAIKKDDHVFEIRSETPDKTCKVGKKINTKLNSLYQEIDNAILLKLEETTLETFKNSF</sequence>